<evidence type="ECO:0000259" key="2">
    <source>
        <dbReference type="Pfam" id="PF04218"/>
    </source>
</evidence>
<keyword evidence="4" id="KW-1185">Reference proteome</keyword>
<dbReference type="EMBL" id="LR899010">
    <property type="protein sequence ID" value="CAD7082136.1"/>
    <property type="molecule type" value="Genomic_DNA"/>
</dbReference>
<dbReference type="GO" id="GO:0003677">
    <property type="term" value="F:DNA binding"/>
    <property type="evidence" value="ECO:0007669"/>
    <property type="project" value="UniProtKB-KW"/>
</dbReference>
<evidence type="ECO:0000256" key="1">
    <source>
        <dbReference type="ARBA" id="ARBA00004123"/>
    </source>
</evidence>
<organism evidence="3 4">
    <name type="scientific">Hermetia illucens</name>
    <name type="common">Black soldier fly</name>
    <dbReference type="NCBI Taxonomy" id="343691"/>
    <lineage>
        <taxon>Eukaryota</taxon>
        <taxon>Metazoa</taxon>
        <taxon>Ecdysozoa</taxon>
        <taxon>Arthropoda</taxon>
        <taxon>Hexapoda</taxon>
        <taxon>Insecta</taxon>
        <taxon>Pterygota</taxon>
        <taxon>Neoptera</taxon>
        <taxon>Endopterygota</taxon>
        <taxon>Diptera</taxon>
        <taxon>Brachycera</taxon>
        <taxon>Stratiomyomorpha</taxon>
        <taxon>Stratiomyidae</taxon>
        <taxon>Hermetiinae</taxon>
        <taxon>Hermetia</taxon>
    </lineage>
</organism>
<proteinExistence type="predicted"/>
<gene>
    <name evidence="3" type="ORF">HERILL_LOCUS5195</name>
</gene>
<dbReference type="InParanoid" id="A0A7R8UJR5"/>
<reference evidence="3 4" key="1">
    <citation type="submission" date="2020-11" db="EMBL/GenBank/DDBJ databases">
        <authorList>
            <person name="Wallbank WR R."/>
            <person name="Pardo Diaz C."/>
            <person name="Kozak K."/>
            <person name="Martin S."/>
            <person name="Jiggins C."/>
            <person name="Moest M."/>
            <person name="Warren A I."/>
            <person name="Generalovic N T."/>
            <person name="Byers J.R.P. K."/>
            <person name="Montejo-Kovacevich G."/>
            <person name="Yen C E."/>
        </authorList>
    </citation>
    <scope>NUCLEOTIDE SEQUENCE [LARGE SCALE GENOMIC DNA]</scope>
</reference>
<sequence>MGRSGGYPPHRKLSLEEKIEIIKEFERTKTRSNLAKLFYCHVGQINRTLQHKIEIVSEFRRIQAVGKIRKKRSACKVLQAVGTILNEFVQRCRYYPIQLNDEFLLIKAKEIASIMNLSSFKGHNYWLKTFKRRFKLNDVNWDTWGLPYDGFSKLESVDLETIIEDLRAQKGESVIPLPTKMDEMEYEKTVKEMISNSVPYPGYLAQGCTEYNNNEEMTGNTNYSDDDYAMSNYDGNSNEFDPTDFLTVGDEEEDNSYSDDPMTIDSYQTALSYFRPLAEFILSKSKEQTIHMGNQLGNALVKAAETEEEDEMSRNQLSRPLIVNEVQIEKFDDAVQYLQPLEEFVLSKENMRAVGLINQLEILLKDESLTK</sequence>
<comment type="subcellular location">
    <subcellularLocation>
        <location evidence="1">Nucleus</location>
    </subcellularLocation>
</comment>
<dbReference type="Gene3D" id="1.10.10.60">
    <property type="entry name" value="Homeodomain-like"/>
    <property type="match status" value="2"/>
</dbReference>
<dbReference type="GO" id="GO:0005634">
    <property type="term" value="C:nucleus"/>
    <property type="evidence" value="ECO:0007669"/>
    <property type="project" value="UniProtKB-SubCell"/>
</dbReference>
<evidence type="ECO:0000313" key="3">
    <source>
        <dbReference type="EMBL" id="CAD7082136.1"/>
    </source>
</evidence>
<dbReference type="OrthoDB" id="8948150at2759"/>
<dbReference type="InterPro" id="IPR009057">
    <property type="entry name" value="Homeodomain-like_sf"/>
</dbReference>
<dbReference type="Proteomes" id="UP000594454">
    <property type="component" value="Chromosome 2"/>
</dbReference>
<accession>A0A7R8UJR5</accession>
<dbReference type="InterPro" id="IPR007889">
    <property type="entry name" value="HTH_Psq"/>
</dbReference>
<dbReference type="Pfam" id="PF04218">
    <property type="entry name" value="CENP-B_N"/>
    <property type="match status" value="1"/>
</dbReference>
<evidence type="ECO:0000313" key="4">
    <source>
        <dbReference type="Proteomes" id="UP000594454"/>
    </source>
</evidence>
<name>A0A7R8UJR5_HERIL</name>
<protein>
    <recommendedName>
        <fullName evidence="2">HTH psq-type domain-containing protein</fullName>
    </recommendedName>
</protein>
<dbReference type="SUPFAM" id="SSF46689">
    <property type="entry name" value="Homeodomain-like"/>
    <property type="match status" value="1"/>
</dbReference>
<dbReference type="AlphaFoldDB" id="A0A7R8UJR5"/>
<feature type="domain" description="HTH psq-type" evidence="2">
    <location>
        <begin position="9"/>
        <end position="55"/>
    </location>
</feature>